<dbReference type="SMART" id="SM00388">
    <property type="entry name" value="HisKA"/>
    <property type="match status" value="1"/>
</dbReference>
<evidence type="ECO:0000256" key="1">
    <source>
        <dbReference type="ARBA" id="ARBA00000085"/>
    </source>
</evidence>
<dbReference type="GO" id="GO:0006355">
    <property type="term" value="P:regulation of DNA-templated transcription"/>
    <property type="evidence" value="ECO:0007669"/>
    <property type="project" value="InterPro"/>
</dbReference>
<dbReference type="STRING" id="1117647.M5M_00920"/>
<proteinExistence type="predicted"/>
<name>K4KTV9_SIMAS</name>
<comment type="catalytic activity">
    <reaction evidence="1">
        <text>ATP + protein L-histidine = ADP + protein N-phospho-L-histidine.</text>
        <dbReference type="EC" id="2.7.13.3"/>
    </reaction>
</comment>
<keyword evidence="3" id="KW-0597">Phosphoprotein</keyword>
<feature type="signal peptide" evidence="10">
    <location>
        <begin position="1"/>
        <end position="19"/>
    </location>
</feature>
<keyword evidence="6 13" id="KW-0418">Kinase</keyword>
<dbReference type="CDD" id="cd00130">
    <property type="entry name" value="PAS"/>
    <property type="match status" value="1"/>
</dbReference>
<dbReference type="AlphaFoldDB" id="K4KTV9"/>
<dbReference type="eggNOG" id="COG4191">
    <property type="taxonomic scope" value="Bacteria"/>
</dbReference>
<keyword evidence="4" id="KW-0808">Transferase</keyword>
<accession>K4KTV9</accession>
<reference evidence="13 14" key="1">
    <citation type="journal article" date="2013" name="Genome Announc.">
        <title>Complete genome sequence of Simiduia agarivorans SA1(T), a marine bacterium able to degrade a variety of polysaccharides.</title>
        <authorList>
            <person name="Lin S.Y."/>
            <person name="Shieh W.Y."/>
            <person name="Chen J.S."/>
            <person name="Tang S.L."/>
        </authorList>
    </citation>
    <scope>NUCLEOTIDE SEQUENCE [LARGE SCALE GENOMIC DNA]</scope>
    <source>
        <strain evidence="14">DSM 21679 / JCM 13881 / BCRC 17597 / SA1</strain>
    </source>
</reference>
<dbReference type="Gene3D" id="3.30.565.10">
    <property type="entry name" value="Histidine kinase-like ATPase, C-terminal domain"/>
    <property type="match status" value="1"/>
</dbReference>
<dbReference type="SMART" id="SM00387">
    <property type="entry name" value="HATPase_c"/>
    <property type="match status" value="1"/>
</dbReference>
<dbReference type="InterPro" id="IPR036890">
    <property type="entry name" value="HATPase_C_sf"/>
</dbReference>
<gene>
    <name evidence="13" type="ordered locus">M5M_00920</name>
</gene>
<dbReference type="InterPro" id="IPR003594">
    <property type="entry name" value="HATPase_dom"/>
</dbReference>
<protein>
    <recommendedName>
        <fullName evidence="2">histidine kinase</fullName>
        <ecNumber evidence="2">2.7.13.3</ecNumber>
    </recommendedName>
</protein>
<dbReference type="SUPFAM" id="SSF55785">
    <property type="entry name" value="PYP-like sensor domain (PAS domain)"/>
    <property type="match status" value="1"/>
</dbReference>
<feature type="chain" id="PRO_5003880107" description="histidine kinase" evidence="10">
    <location>
        <begin position="20"/>
        <end position="482"/>
    </location>
</feature>
<dbReference type="InterPro" id="IPR004358">
    <property type="entry name" value="Sig_transdc_His_kin-like_C"/>
</dbReference>
<evidence type="ECO:0000259" key="12">
    <source>
        <dbReference type="PROSITE" id="PS50112"/>
    </source>
</evidence>
<evidence type="ECO:0000256" key="9">
    <source>
        <dbReference type="SAM" id="Coils"/>
    </source>
</evidence>
<dbReference type="InterPro" id="IPR003661">
    <property type="entry name" value="HisK_dim/P_dom"/>
</dbReference>
<organism evidence="13 14">
    <name type="scientific">Simiduia agarivorans (strain DSM 21679 / JCM 13881 / BCRC 17597 / SA1)</name>
    <dbReference type="NCBI Taxonomy" id="1117647"/>
    <lineage>
        <taxon>Bacteria</taxon>
        <taxon>Pseudomonadati</taxon>
        <taxon>Pseudomonadota</taxon>
        <taxon>Gammaproteobacteria</taxon>
        <taxon>Cellvibrionales</taxon>
        <taxon>Cellvibrionaceae</taxon>
        <taxon>Simiduia</taxon>
    </lineage>
</organism>
<dbReference type="Gene3D" id="3.30.450.20">
    <property type="entry name" value="PAS domain"/>
    <property type="match status" value="1"/>
</dbReference>
<dbReference type="HOGENOM" id="CLU_000445_114_39_6"/>
<keyword evidence="8" id="KW-0902">Two-component regulatory system</keyword>
<keyword evidence="9" id="KW-0175">Coiled coil</keyword>
<dbReference type="SUPFAM" id="SSF47384">
    <property type="entry name" value="Homodimeric domain of signal transducing histidine kinase"/>
    <property type="match status" value="1"/>
</dbReference>
<dbReference type="GO" id="GO:0005524">
    <property type="term" value="F:ATP binding"/>
    <property type="evidence" value="ECO:0007669"/>
    <property type="project" value="UniProtKB-KW"/>
</dbReference>
<keyword evidence="7" id="KW-0067">ATP-binding</keyword>
<dbReference type="PROSITE" id="PS50112">
    <property type="entry name" value="PAS"/>
    <property type="match status" value="1"/>
</dbReference>
<dbReference type="CDD" id="cd00082">
    <property type="entry name" value="HisKA"/>
    <property type="match status" value="1"/>
</dbReference>
<dbReference type="CDD" id="cd00075">
    <property type="entry name" value="HATPase"/>
    <property type="match status" value="1"/>
</dbReference>
<evidence type="ECO:0000256" key="7">
    <source>
        <dbReference type="ARBA" id="ARBA00022840"/>
    </source>
</evidence>
<feature type="coiled-coil region" evidence="9">
    <location>
        <begin position="46"/>
        <end position="84"/>
    </location>
</feature>
<dbReference type="InterPro" id="IPR005467">
    <property type="entry name" value="His_kinase_dom"/>
</dbReference>
<dbReference type="KEGG" id="saga:M5M_00920"/>
<dbReference type="Pfam" id="PF00989">
    <property type="entry name" value="PAS"/>
    <property type="match status" value="1"/>
</dbReference>
<dbReference type="RefSeq" id="WP_015045590.1">
    <property type="nucleotide sequence ID" value="NC_018868.3"/>
</dbReference>
<evidence type="ECO:0000256" key="6">
    <source>
        <dbReference type="ARBA" id="ARBA00022777"/>
    </source>
</evidence>
<evidence type="ECO:0000256" key="8">
    <source>
        <dbReference type="ARBA" id="ARBA00023012"/>
    </source>
</evidence>
<dbReference type="PANTHER" id="PTHR43065">
    <property type="entry name" value="SENSOR HISTIDINE KINASE"/>
    <property type="match status" value="1"/>
</dbReference>
<feature type="domain" description="PAS" evidence="12">
    <location>
        <begin position="102"/>
        <end position="154"/>
    </location>
</feature>
<evidence type="ECO:0000256" key="10">
    <source>
        <dbReference type="SAM" id="SignalP"/>
    </source>
</evidence>
<dbReference type="SMART" id="SM00091">
    <property type="entry name" value="PAS"/>
    <property type="match status" value="1"/>
</dbReference>
<dbReference type="SUPFAM" id="SSF55874">
    <property type="entry name" value="ATPase domain of HSP90 chaperone/DNA topoisomerase II/histidine kinase"/>
    <property type="match status" value="1"/>
</dbReference>
<sequence>MHPLTLLILSACFTAPAHASESNSMDTLLWILGVLSALQALMIGLLQKSRLKYKAARKALKRAKDELESRVQERTDSLRDINSQLSDTLARREIAEDLLKETQDYLHSIINSMPSVLIGVSRSGHITLWNAAAERQIGVSSRVALGKIITEIYEDLPISLSLVEAAIDQQLPQTLENLKQGQGSQATYSDITVYPLVANAAGGAVIRIDDVTLRVRVENMMIQNEKMLSLGELAAGMAHEINNPLAAILSNIQNVQRRTDMTLKASLDIAAEMALDPEKFSAYWQRRELPKLLAHVREAGERASRIVNNMLEFSRSHHRDHTATHIPTLLDNSLELAINSMQLDMGDEITLPRIEKHYQTNLPSLTCSAVEIQQVILNLLRNAFQAFTHADYGAPSNPTIAIHAETDGDWFLLRFVDNGPGMPEDVRRHIFEPFYTTKDVGQGTGLGLSVSYFIITEHHGGSIHVDSTPGEGTEFSIRLPVG</sequence>
<dbReference type="Pfam" id="PF02518">
    <property type="entry name" value="HATPase_c"/>
    <property type="match status" value="1"/>
</dbReference>
<dbReference type="NCBIfam" id="TIGR00229">
    <property type="entry name" value="sensory_box"/>
    <property type="match status" value="1"/>
</dbReference>
<evidence type="ECO:0000259" key="11">
    <source>
        <dbReference type="PROSITE" id="PS50109"/>
    </source>
</evidence>
<evidence type="ECO:0000256" key="5">
    <source>
        <dbReference type="ARBA" id="ARBA00022741"/>
    </source>
</evidence>
<feature type="domain" description="Histidine kinase" evidence="11">
    <location>
        <begin position="236"/>
        <end position="482"/>
    </location>
</feature>
<dbReference type="Gene3D" id="1.10.287.130">
    <property type="match status" value="1"/>
</dbReference>
<dbReference type="PRINTS" id="PR00344">
    <property type="entry name" value="BCTRLSENSOR"/>
</dbReference>
<dbReference type="InterPro" id="IPR013767">
    <property type="entry name" value="PAS_fold"/>
</dbReference>
<dbReference type="InterPro" id="IPR035965">
    <property type="entry name" value="PAS-like_dom_sf"/>
</dbReference>
<dbReference type="EC" id="2.7.13.3" evidence="2"/>
<dbReference type="InterPro" id="IPR036097">
    <property type="entry name" value="HisK_dim/P_sf"/>
</dbReference>
<evidence type="ECO:0000256" key="3">
    <source>
        <dbReference type="ARBA" id="ARBA00022553"/>
    </source>
</evidence>
<dbReference type="PROSITE" id="PS50109">
    <property type="entry name" value="HIS_KIN"/>
    <property type="match status" value="1"/>
</dbReference>
<keyword evidence="14" id="KW-1185">Reference proteome</keyword>
<dbReference type="EMBL" id="CP003746">
    <property type="protein sequence ID" value="AFU97417.1"/>
    <property type="molecule type" value="Genomic_DNA"/>
</dbReference>
<dbReference type="GO" id="GO:0000155">
    <property type="term" value="F:phosphorelay sensor kinase activity"/>
    <property type="evidence" value="ECO:0007669"/>
    <property type="project" value="InterPro"/>
</dbReference>
<keyword evidence="5" id="KW-0547">Nucleotide-binding</keyword>
<evidence type="ECO:0000256" key="4">
    <source>
        <dbReference type="ARBA" id="ARBA00022679"/>
    </source>
</evidence>
<evidence type="ECO:0000313" key="14">
    <source>
        <dbReference type="Proteomes" id="UP000000466"/>
    </source>
</evidence>
<dbReference type="OrthoDB" id="1931120at2"/>
<dbReference type="InterPro" id="IPR000014">
    <property type="entry name" value="PAS"/>
</dbReference>
<dbReference type="Proteomes" id="UP000000466">
    <property type="component" value="Chromosome"/>
</dbReference>
<evidence type="ECO:0000313" key="13">
    <source>
        <dbReference type="EMBL" id="AFU97417.1"/>
    </source>
</evidence>
<evidence type="ECO:0000256" key="2">
    <source>
        <dbReference type="ARBA" id="ARBA00012438"/>
    </source>
</evidence>
<dbReference type="PANTHER" id="PTHR43065:SF42">
    <property type="entry name" value="TWO-COMPONENT SENSOR PPRA"/>
    <property type="match status" value="1"/>
</dbReference>
<keyword evidence="10" id="KW-0732">Signal</keyword>
<dbReference type="Pfam" id="PF00512">
    <property type="entry name" value="HisKA"/>
    <property type="match status" value="1"/>
</dbReference>